<evidence type="ECO:0000259" key="3">
    <source>
        <dbReference type="Pfam" id="PF05057"/>
    </source>
</evidence>
<dbReference type="InterPro" id="IPR044294">
    <property type="entry name" value="Lipase-like"/>
</dbReference>
<dbReference type="PANTHER" id="PTHR12482:SF65">
    <property type="entry name" value="ESTERASE, PUTATIVE (AFU_ORTHOLOGUE AFUA_3G12320)-RELATED"/>
    <property type="match status" value="1"/>
</dbReference>
<dbReference type="Gene3D" id="3.30.450.30">
    <property type="entry name" value="Dynein light chain 2a, cytoplasmic"/>
    <property type="match status" value="1"/>
</dbReference>
<organism evidence="4 5">
    <name type="scientific">Anaeramoeba flamelloides</name>
    <dbReference type="NCBI Taxonomy" id="1746091"/>
    <lineage>
        <taxon>Eukaryota</taxon>
        <taxon>Metamonada</taxon>
        <taxon>Anaeramoebidae</taxon>
        <taxon>Anaeramoeba</taxon>
    </lineage>
</organism>
<evidence type="ECO:0000313" key="5">
    <source>
        <dbReference type="Proteomes" id="UP001146793"/>
    </source>
</evidence>
<dbReference type="Proteomes" id="UP001146793">
    <property type="component" value="Unassembled WGS sequence"/>
</dbReference>
<dbReference type="SUPFAM" id="SSF53474">
    <property type="entry name" value="alpha/beta-Hydrolases"/>
    <property type="match status" value="1"/>
</dbReference>
<dbReference type="InterPro" id="IPR048278">
    <property type="entry name" value="PFN"/>
</dbReference>
<accession>A0AAV7YM52</accession>
<reference evidence="4" key="1">
    <citation type="submission" date="2022-08" db="EMBL/GenBank/DDBJ databases">
        <title>Novel sulphate-reducing endosymbionts in the free-living metamonad Anaeramoeba.</title>
        <authorList>
            <person name="Jerlstrom-Hultqvist J."/>
            <person name="Cepicka I."/>
            <person name="Gallot-Lavallee L."/>
            <person name="Salas-Leiva D."/>
            <person name="Curtis B.A."/>
            <person name="Zahonova K."/>
            <person name="Pipaliya S."/>
            <person name="Dacks J."/>
            <person name="Roger A.J."/>
        </authorList>
    </citation>
    <scope>NUCLEOTIDE SEQUENCE</scope>
    <source>
        <strain evidence="4">Busselton2</strain>
    </source>
</reference>
<dbReference type="PRINTS" id="PR01640">
    <property type="entry name" value="PROFILINPLNT"/>
</dbReference>
<dbReference type="PRINTS" id="PR00392">
    <property type="entry name" value="PROFILIN"/>
</dbReference>
<dbReference type="PANTHER" id="PTHR12482">
    <property type="entry name" value="LIPASE ROG1-RELATED-RELATED"/>
    <property type="match status" value="1"/>
</dbReference>
<dbReference type="InterPro" id="IPR005455">
    <property type="entry name" value="PFN_euk"/>
</dbReference>
<dbReference type="Pfam" id="PF00235">
    <property type="entry name" value="Profilin"/>
    <property type="match status" value="1"/>
</dbReference>
<dbReference type="InterPro" id="IPR007751">
    <property type="entry name" value="DUF676_lipase-like"/>
</dbReference>
<evidence type="ECO:0000256" key="1">
    <source>
        <dbReference type="ARBA" id="ARBA00010058"/>
    </source>
</evidence>
<evidence type="ECO:0000256" key="2">
    <source>
        <dbReference type="RuleBase" id="RU003909"/>
    </source>
</evidence>
<proteinExistence type="inferred from homology"/>
<dbReference type="Gene3D" id="3.40.50.1820">
    <property type="entry name" value="alpha/beta hydrolase"/>
    <property type="match status" value="1"/>
</dbReference>
<sequence>MSWDSYVETSLVGSGHVTLGALAGLDGSIWAQTKGMNLKTDEVNMMIKGFEDPDSLYSTGIKVGGIKYIFLGGGDFLKGKKGQDGVIVYKANKALVIGVYKDGIQTGNCSSVCVKKHFVFLVNGFGGHHSGMLGLQKELTKRSKAYPQVEASIYVTKLNDGLKSFFGIDRSGQRVAQEIRDHVGQATDFRFSIVGHSMGGVISRYALGVLDESKWFDKKNVALENYMAICSPHLGARNLNDKKKIGKIFNLVAPKLGRSCNQFVLGDQKENLFMNLTKPKFLSPLSKFQKRIIYGNIKYDWRVPFETALILPQCKQIEEFKNSFGKNQRLPRIYSGRHLKKISKVFNFDPKNFDFEKYWFTQSEKQKQLITMTKKLNTLSWVRHALLPPDGNFFYRFNQHSFQTVKNIFHKSYYQTYLQYFTQPFKF</sequence>
<dbReference type="SUPFAM" id="SSF55770">
    <property type="entry name" value="Profilin (actin-binding protein)"/>
    <property type="match status" value="1"/>
</dbReference>
<dbReference type="InterPro" id="IPR036140">
    <property type="entry name" value="PFN_sf"/>
</dbReference>
<dbReference type="GO" id="GO:0003779">
    <property type="term" value="F:actin binding"/>
    <property type="evidence" value="ECO:0007669"/>
    <property type="project" value="UniProtKB-KW"/>
</dbReference>
<dbReference type="InterPro" id="IPR027310">
    <property type="entry name" value="Profilin_CS"/>
</dbReference>
<dbReference type="SMART" id="SM00392">
    <property type="entry name" value="PROF"/>
    <property type="match status" value="1"/>
</dbReference>
<dbReference type="AlphaFoldDB" id="A0AAV7YM52"/>
<evidence type="ECO:0000313" key="4">
    <source>
        <dbReference type="EMBL" id="KAJ3430040.1"/>
    </source>
</evidence>
<dbReference type="GO" id="GO:0047372">
    <property type="term" value="F:monoacylglycerol lipase activity"/>
    <property type="evidence" value="ECO:0007669"/>
    <property type="project" value="TreeGrafter"/>
</dbReference>
<comment type="caution">
    <text evidence="4">The sequence shown here is derived from an EMBL/GenBank/DDBJ whole genome shotgun (WGS) entry which is preliminary data.</text>
</comment>
<dbReference type="GO" id="GO:0004622">
    <property type="term" value="F:phosphatidylcholine lysophospholipase activity"/>
    <property type="evidence" value="ECO:0007669"/>
    <property type="project" value="TreeGrafter"/>
</dbReference>
<protein>
    <recommendedName>
        <fullName evidence="2">Profilin</fullName>
    </recommendedName>
</protein>
<dbReference type="PROSITE" id="PS00414">
    <property type="entry name" value="PROFILIN"/>
    <property type="match status" value="1"/>
</dbReference>
<dbReference type="GO" id="GO:0005811">
    <property type="term" value="C:lipid droplet"/>
    <property type="evidence" value="ECO:0007669"/>
    <property type="project" value="TreeGrafter"/>
</dbReference>
<dbReference type="Pfam" id="PF05057">
    <property type="entry name" value="DUF676"/>
    <property type="match status" value="1"/>
</dbReference>
<dbReference type="EMBL" id="JANTQA010000051">
    <property type="protein sequence ID" value="KAJ3430040.1"/>
    <property type="molecule type" value="Genomic_DNA"/>
</dbReference>
<gene>
    <name evidence="4" type="ORF">M0812_23040</name>
</gene>
<name>A0AAV7YM52_9EUKA</name>
<comment type="similarity">
    <text evidence="1 2">Belongs to the profilin family.</text>
</comment>
<feature type="domain" description="DUF676" evidence="3">
    <location>
        <begin position="115"/>
        <end position="307"/>
    </location>
</feature>
<dbReference type="CDD" id="cd00148">
    <property type="entry name" value="PROF"/>
    <property type="match status" value="1"/>
</dbReference>
<dbReference type="InterPro" id="IPR029058">
    <property type="entry name" value="AB_hydrolase_fold"/>
</dbReference>
<keyword evidence="2" id="KW-0009">Actin-binding</keyword>